<dbReference type="AlphaFoldDB" id="G2XW14"/>
<gene>
    <name evidence="1" type="ORF">BofuT4_uP055850.1</name>
</gene>
<dbReference type="EMBL" id="FQ790271">
    <property type="protein sequence ID" value="CCD44684.1"/>
    <property type="molecule type" value="Genomic_DNA"/>
</dbReference>
<dbReference type="InParanoid" id="G2XW14"/>
<proteinExistence type="predicted"/>
<organism evidence="1 2">
    <name type="scientific">Botryotinia fuckeliana (strain T4)</name>
    <name type="common">Noble rot fungus</name>
    <name type="synonym">Botrytis cinerea</name>
    <dbReference type="NCBI Taxonomy" id="999810"/>
    <lineage>
        <taxon>Eukaryota</taxon>
        <taxon>Fungi</taxon>
        <taxon>Dikarya</taxon>
        <taxon>Ascomycota</taxon>
        <taxon>Pezizomycotina</taxon>
        <taxon>Leotiomycetes</taxon>
        <taxon>Helotiales</taxon>
        <taxon>Sclerotiniaceae</taxon>
        <taxon>Botrytis</taxon>
    </lineage>
</organism>
<reference evidence="2" key="1">
    <citation type="journal article" date="2011" name="PLoS Genet.">
        <title>Genomic analysis of the necrotrophic fungal pathogens Sclerotinia sclerotiorum and Botrytis cinerea.</title>
        <authorList>
            <person name="Amselem J."/>
            <person name="Cuomo C.A."/>
            <person name="van Kan J.A."/>
            <person name="Viaud M."/>
            <person name="Benito E.P."/>
            <person name="Couloux A."/>
            <person name="Coutinho P.M."/>
            <person name="de Vries R.P."/>
            <person name="Dyer P.S."/>
            <person name="Fillinger S."/>
            <person name="Fournier E."/>
            <person name="Gout L."/>
            <person name="Hahn M."/>
            <person name="Kohn L."/>
            <person name="Lapalu N."/>
            <person name="Plummer K.M."/>
            <person name="Pradier J.M."/>
            <person name="Quevillon E."/>
            <person name="Sharon A."/>
            <person name="Simon A."/>
            <person name="ten Have A."/>
            <person name="Tudzynski B."/>
            <person name="Tudzynski P."/>
            <person name="Wincker P."/>
            <person name="Andrew M."/>
            <person name="Anthouard V."/>
            <person name="Beever R.E."/>
            <person name="Beffa R."/>
            <person name="Benoit I."/>
            <person name="Bouzid O."/>
            <person name="Brault B."/>
            <person name="Chen Z."/>
            <person name="Choquer M."/>
            <person name="Collemare J."/>
            <person name="Cotton P."/>
            <person name="Danchin E.G."/>
            <person name="Da Silva C."/>
            <person name="Gautier A."/>
            <person name="Giraud C."/>
            <person name="Giraud T."/>
            <person name="Gonzalez C."/>
            <person name="Grossetete S."/>
            <person name="Guldener U."/>
            <person name="Henrissat B."/>
            <person name="Howlett B.J."/>
            <person name="Kodira C."/>
            <person name="Kretschmer M."/>
            <person name="Lappartient A."/>
            <person name="Leroch M."/>
            <person name="Levis C."/>
            <person name="Mauceli E."/>
            <person name="Neuveglise C."/>
            <person name="Oeser B."/>
            <person name="Pearson M."/>
            <person name="Poulain J."/>
            <person name="Poussereau N."/>
            <person name="Quesneville H."/>
            <person name="Rascle C."/>
            <person name="Schumacher J."/>
            <person name="Segurens B."/>
            <person name="Sexton A."/>
            <person name="Silva E."/>
            <person name="Sirven C."/>
            <person name="Soanes D.M."/>
            <person name="Talbot N.J."/>
            <person name="Templeton M."/>
            <person name="Yandava C."/>
            <person name="Yarden O."/>
            <person name="Zeng Q."/>
            <person name="Rollins J.A."/>
            <person name="Lebrun M.H."/>
            <person name="Dickman M."/>
        </authorList>
    </citation>
    <scope>NUCLEOTIDE SEQUENCE [LARGE SCALE GENOMIC DNA]</scope>
    <source>
        <strain evidence="2">T4</strain>
    </source>
</reference>
<protein>
    <submittedName>
        <fullName evidence="1">Uncharacterized protein</fullName>
    </submittedName>
</protein>
<dbReference type="HOGENOM" id="CLU_2960451_0_0_1"/>
<dbReference type="Proteomes" id="UP000008177">
    <property type="component" value="Unplaced contigs"/>
</dbReference>
<name>G2XW14_BOTF4</name>
<accession>G2XW14</accession>
<evidence type="ECO:0000313" key="1">
    <source>
        <dbReference type="EMBL" id="CCD44684.1"/>
    </source>
</evidence>
<evidence type="ECO:0000313" key="2">
    <source>
        <dbReference type="Proteomes" id="UP000008177"/>
    </source>
</evidence>
<sequence length="59" mass="6881">MLGSQTHQPLLQNKVQEVLPREINTLADFSRDLLDLLTYLLRNCAPRLTLNLEMVRFLD</sequence>